<reference evidence="3" key="1">
    <citation type="submission" date="2023-07" db="EMBL/GenBank/DDBJ databases">
        <title>Substrates and metabolic shifts associated with increased methane emissions in unrestored hypersaline salterns.</title>
        <authorList>
            <person name="Bueno De Mesquita C.P."/>
            <person name="Tringe S.G."/>
        </authorList>
    </citation>
    <scope>NUCLEOTIDE SEQUENCE [LARGE SCALE GENOMIC DNA]</scope>
    <source>
        <strain evidence="3">I4</strain>
    </source>
</reference>
<comment type="caution">
    <text evidence="2">The sequence shown here is derived from an EMBL/GenBank/DDBJ whole genome shotgun (WGS) entry which is preliminary data.</text>
</comment>
<organism evidence="2 3">
    <name type="scientific">Halomonas saccharevitans</name>
    <dbReference type="NCBI Taxonomy" id="416872"/>
    <lineage>
        <taxon>Bacteria</taxon>
        <taxon>Pseudomonadati</taxon>
        <taxon>Pseudomonadota</taxon>
        <taxon>Gammaproteobacteria</taxon>
        <taxon>Oceanospirillales</taxon>
        <taxon>Halomonadaceae</taxon>
        <taxon>Halomonas</taxon>
    </lineage>
</organism>
<keyword evidence="3" id="KW-1185">Reference proteome</keyword>
<proteinExistence type="predicted"/>
<name>A0ABU3NCY9_9GAMM</name>
<dbReference type="EMBL" id="JAVXUR010000002">
    <property type="protein sequence ID" value="MDT8879029.1"/>
    <property type="molecule type" value="Genomic_DNA"/>
</dbReference>
<protein>
    <recommendedName>
        <fullName evidence="4">DUF4148 domain-containing protein</fullName>
    </recommendedName>
</protein>
<sequence>MKTTLMTATLMLAALPLAAQADPATDKALQLNQEPLSSVERSASAGAPVDLERLDGASDAMAQARLRLRSQQAAMTDFAANGDAYRLAREATS</sequence>
<keyword evidence="1" id="KW-0732">Signal</keyword>
<feature type="chain" id="PRO_5045175036" description="DUF4148 domain-containing protein" evidence="1">
    <location>
        <begin position="22"/>
        <end position="93"/>
    </location>
</feature>
<dbReference type="Proteomes" id="UP001255917">
    <property type="component" value="Unassembled WGS sequence"/>
</dbReference>
<evidence type="ECO:0000313" key="3">
    <source>
        <dbReference type="Proteomes" id="UP001255917"/>
    </source>
</evidence>
<gene>
    <name evidence="2" type="ORF">RSO68_06070</name>
</gene>
<evidence type="ECO:0008006" key="4">
    <source>
        <dbReference type="Google" id="ProtNLM"/>
    </source>
</evidence>
<evidence type="ECO:0000256" key="1">
    <source>
        <dbReference type="SAM" id="SignalP"/>
    </source>
</evidence>
<evidence type="ECO:0000313" key="2">
    <source>
        <dbReference type="EMBL" id="MDT8879029.1"/>
    </source>
</evidence>
<dbReference type="RefSeq" id="WP_315585824.1">
    <property type="nucleotide sequence ID" value="NZ_JAVXUR010000002.1"/>
</dbReference>
<feature type="signal peptide" evidence="1">
    <location>
        <begin position="1"/>
        <end position="21"/>
    </location>
</feature>
<accession>A0ABU3NCY9</accession>